<dbReference type="Proteomes" id="UP000504608">
    <property type="component" value="Unplaced"/>
</dbReference>
<dbReference type="RefSeq" id="XP_023004810.1">
    <property type="nucleotide sequence ID" value="XM_023149042.1"/>
</dbReference>
<accession>A0A6J1KVM1</accession>
<evidence type="ECO:0000313" key="2">
    <source>
        <dbReference type="RefSeq" id="XP_023004810.1"/>
    </source>
</evidence>
<dbReference type="PANTHER" id="PTHR39104">
    <property type="entry name" value="AMINO ACID-LIGASE"/>
    <property type="match status" value="1"/>
</dbReference>
<evidence type="ECO:0000313" key="1">
    <source>
        <dbReference type="Proteomes" id="UP000504608"/>
    </source>
</evidence>
<keyword evidence="1" id="KW-1185">Reference proteome</keyword>
<dbReference type="GeneID" id="111498000"/>
<gene>
    <name evidence="2" type="primary">LOC111498000</name>
</gene>
<reference evidence="2" key="1">
    <citation type="submission" date="2025-08" db="UniProtKB">
        <authorList>
            <consortium name="RefSeq"/>
        </authorList>
    </citation>
    <scope>IDENTIFICATION</scope>
    <source>
        <tissue evidence="2">Young leaves</tissue>
    </source>
</reference>
<name>A0A6J1KVM1_CUCMA</name>
<sequence length="244" mass="27020">MEIMMEKKKKDPGQELRTIKLFCTSLSTIAPFVASEDQCIDIGSIATIFGLEPSTVKLNGHFLSRGLDLVSSVTWNSLLSFFSAKRLPTGGSDDDALVVDGKLSKIGVKRAHCPQEIANGDCCEADEEDGNLNGGRLKPESNLVKNKRLKHMNSGSKRIDSPVSKCSPNDYRRKQHMEEVLLLKKLKLNETKSGFDELSDAGREINNTANGFPRTACSCSYNSKNMKRMREDEALVPAFCKRTK</sequence>
<dbReference type="KEGG" id="cmax:111498000"/>
<dbReference type="AlphaFoldDB" id="A0A6J1KVM1"/>
<dbReference type="PANTHER" id="PTHR39104:SF1">
    <property type="entry name" value="AMINO ACID-LIGASE"/>
    <property type="match status" value="1"/>
</dbReference>
<organism evidence="1 2">
    <name type="scientific">Cucurbita maxima</name>
    <name type="common">Pumpkin</name>
    <name type="synonym">Winter squash</name>
    <dbReference type="NCBI Taxonomy" id="3661"/>
    <lineage>
        <taxon>Eukaryota</taxon>
        <taxon>Viridiplantae</taxon>
        <taxon>Streptophyta</taxon>
        <taxon>Embryophyta</taxon>
        <taxon>Tracheophyta</taxon>
        <taxon>Spermatophyta</taxon>
        <taxon>Magnoliopsida</taxon>
        <taxon>eudicotyledons</taxon>
        <taxon>Gunneridae</taxon>
        <taxon>Pentapetalae</taxon>
        <taxon>rosids</taxon>
        <taxon>fabids</taxon>
        <taxon>Cucurbitales</taxon>
        <taxon>Cucurbitaceae</taxon>
        <taxon>Cucurbiteae</taxon>
        <taxon>Cucurbita</taxon>
    </lineage>
</organism>
<protein>
    <submittedName>
        <fullName evidence="2">Uncharacterized protein LOC111498000 isoform X1</fullName>
    </submittedName>
</protein>
<proteinExistence type="predicted"/>
<dbReference type="OrthoDB" id="751983at2759"/>